<feature type="region of interest" description="Disordered" evidence="1">
    <location>
        <begin position="1"/>
        <end position="48"/>
    </location>
</feature>
<protein>
    <submittedName>
        <fullName evidence="2">Uncharacterized protein</fullName>
    </submittedName>
</protein>
<evidence type="ECO:0000313" key="3">
    <source>
        <dbReference type="Proteomes" id="UP001497516"/>
    </source>
</evidence>
<feature type="region of interest" description="Disordered" evidence="1">
    <location>
        <begin position="72"/>
        <end position="156"/>
    </location>
</feature>
<sequence>MTQQTKDTQKGKERVKTVLQKTPIKGKLKQGNDTSKENQKASLDVPTKPAFSAKAKMNQALVLAISTLLHKQGAGDKAKKGAAATPPKKEKRLTPTPTGKGEYKQKKPPDESIKCSRLKQSTPKIQERLTQGSANESSRRRFPSQEDFFWPRQCDP</sequence>
<accession>A0AAV2F8A9</accession>
<gene>
    <name evidence="2" type="ORF">LTRI10_LOCUS34253</name>
</gene>
<reference evidence="2 3" key="1">
    <citation type="submission" date="2024-04" db="EMBL/GenBank/DDBJ databases">
        <authorList>
            <person name="Fracassetti M."/>
        </authorList>
    </citation>
    <scope>NUCLEOTIDE SEQUENCE [LARGE SCALE GENOMIC DNA]</scope>
</reference>
<dbReference type="AlphaFoldDB" id="A0AAV2F8A9"/>
<keyword evidence="3" id="KW-1185">Reference proteome</keyword>
<evidence type="ECO:0000313" key="2">
    <source>
        <dbReference type="EMBL" id="CAL1393695.1"/>
    </source>
</evidence>
<feature type="compositionally biased region" description="Basic and acidic residues" evidence="1">
    <location>
        <begin position="7"/>
        <end position="16"/>
    </location>
</feature>
<dbReference type="Proteomes" id="UP001497516">
    <property type="component" value="Chromosome 6"/>
</dbReference>
<feature type="compositionally biased region" description="Basic and acidic residues" evidence="1">
    <location>
        <begin position="101"/>
        <end position="114"/>
    </location>
</feature>
<dbReference type="EMBL" id="OZ034819">
    <property type="protein sequence ID" value="CAL1393695.1"/>
    <property type="molecule type" value="Genomic_DNA"/>
</dbReference>
<evidence type="ECO:0000256" key="1">
    <source>
        <dbReference type="SAM" id="MobiDB-lite"/>
    </source>
</evidence>
<proteinExistence type="predicted"/>
<organism evidence="2 3">
    <name type="scientific">Linum trigynum</name>
    <dbReference type="NCBI Taxonomy" id="586398"/>
    <lineage>
        <taxon>Eukaryota</taxon>
        <taxon>Viridiplantae</taxon>
        <taxon>Streptophyta</taxon>
        <taxon>Embryophyta</taxon>
        <taxon>Tracheophyta</taxon>
        <taxon>Spermatophyta</taxon>
        <taxon>Magnoliopsida</taxon>
        <taxon>eudicotyledons</taxon>
        <taxon>Gunneridae</taxon>
        <taxon>Pentapetalae</taxon>
        <taxon>rosids</taxon>
        <taxon>fabids</taxon>
        <taxon>Malpighiales</taxon>
        <taxon>Linaceae</taxon>
        <taxon>Linum</taxon>
    </lineage>
</organism>
<feature type="compositionally biased region" description="Polar residues" evidence="1">
    <location>
        <begin position="118"/>
        <end position="136"/>
    </location>
</feature>
<name>A0AAV2F8A9_9ROSI</name>